<feature type="non-terminal residue" evidence="1">
    <location>
        <position position="1"/>
    </location>
</feature>
<protein>
    <submittedName>
        <fullName evidence="1">Uncharacterized protein</fullName>
    </submittedName>
</protein>
<organism evidence="1 2">
    <name type="scientific">Sordaria brevicollis</name>
    <dbReference type="NCBI Taxonomy" id="83679"/>
    <lineage>
        <taxon>Eukaryota</taxon>
        <taxon>Fungi</taxon>
        <taxon>Dikarya</taxon>
        <taxon>Ascomycota</taxon>
        <taxon>Pezizomycotina</taxon>
        <taxon>Sordariomycetes</taxon>
        <taxon>Sordariomycetidae</taxon>
        <taxon>Sordariales</taxon>
        <taxon>Sordariaceae</taxon>
        <taxon>Sordaria</taxon>
    </lineage>
</organism>
<evidence type="ECO:0000313" key="2">
    <source>
        <dbReference type="Proteomes" id="UP001281003"/>
    </source>
</evidence>
<sequence>YFDIIFSLFVSKNIILSPKKSYVGYFNVEFLNFYVNKFGIFIIKDYIEIFKNLTFPFNLKVLK</sequence>
<evidence type="ECO:0000313" key="1">
    <source>
        <dbReference type="EMBL" id="KAK3396764.1"/>
    </source>
</evidence>
<dbReference type="Proteomes" id="UP001281003">
    <property type="component" value="Unassembled WGS sequence"/>
</dbReference>
<name>A0AAE0PBC5_SORBR</name>
<reference evidence="1" key="1">
    <citation type="journal article" date="2023" name="Mol. Phylogenet. Evol.">
        <title>Genome-scale phylogeny and comparative genomics of the fungal order Sordariales.</title>
        <authorList>
            <person name="Hensen N."/>
            <person name="Bonometti L."/>
            <person name="Westerberg I."/>
            <person name="Brannstrom I.O."/>
            <person name="Guillou S."/>
            <person name="Cros-Aarteil S."/>
            <person name="Calhoun S."/>
            <person name="Haridas S."/>
            <person name="Kuo A."/>
            <person name="Mondo S."/>
            <person name="Pangilinan J."/>
            <person name="Riley R."/>
            <person name="LaButti K."/>
            <person name="Andreopoulos B."/>
            <person name="Lipzen A."/>
            <person name="Chen C."/>
            <person name="Yan M."/>
            <person name="Daum C."/>
            <person name="Ng V."/>
            <person name="Clum A."/>
            <person name="Steindorff A."/>
            <person name="Ohm R.A."/>
            <person name="Martin F."/>
            <person name="Silar P."/>
            <person name="Natvig D.O."/>
            <person name="Lalanne C."/>
            <person name="Gautier V."/>
            <person name="Ament-Velasquez S.L."/>
            <person name="Kruys A."/>
            <person name="Hutchinson M.I."/>
            <person name="Powell A.J."/>
            <person name="Barry K."/>
            <person name="Miller A.N."/>
            <person name="Grigoriev I.V."/>
            <person name="Debuchy R."/>
            <person name="Gladieux P."/>
            <person name="Hiltunen Thoren M."/>
            <person name="Johannesson H."/>
        </authorList>
    </citation>
    <scope>NUCLEOTIDE SEQUENCE</scope>
    <source>
        <strain evidence="1">FGSC 1904</strain>
    </source>
</reference>
<dbReference type="AlphaFoldDB" id="A0AAE0PBC5"/>
<accession>A0AAE0PBC5</accession>
<proteinExistence type="predicted"/>
<comment type="caution">
    <text evidence="1">The sequence shown here is derived from an EMBL/GenBank/DDBJ whole genome shotgun (WGS) entry which is preliminary data.</text>
</comment>
<reference evidence="1" key="2">
    <citation type="submission" date="2023-07" db="EMBL/GenBank/DDBJ databases">
        <authorList>
            <consortium name="Lawrence Berkeley National Laboratory"/>
            <person name="Haridas S."/>
            <person name="Hensen N."/>
            <person name="Bonometti L."/>
            <person name="Westerberg I."/>
            <person name="Brannstrom I.O."/>
            <person name="Guillou S."/>
            <person name="Cros-Aarteil S."/>
            <person name="Calhoun S."/>
            <person name="Kuo A."/>
            <person name="Mondo S."/>
            <person name="Pangilinan J."/>
            <person name="Riley R."/>
            <person name="LaButti K."/>
            <person name="Andreopoulos B."/>
            <person name="Lipzen A."/>
            <person name="Chen C."/>
            <person name="Yanf M."/>
            <person name="Daum C."/>
            <person name="Ng V."/>
            <person name="Clum A."/>
            <person name="Steindorff A."/>
            <person name="Ohm R."/>
            <person name="Martin F."/>
            <person name="Silar P."/>
            <person name="Natvig D."/>
            <person name="Lalanne C."/>
            <person name="Gautier V."/>
            <person name="Ament-velasquez S.L."/>
            <person name="Kruys A."/>
            <person name="Hutchinson M.I."/>
            <person name="Powell A.J."/>
            <person name="Barry K."/>
            <person name="Miller A.N."/>
            <person name="Grigoriev I.V."/>
            <person name="Debuchy R."/>
            <person name="Gladieux P."/>
            <person name="Thoren M.H."/>
            <person name="Johannesson H."/>
        </authorList>
    </citation>
    <scope>NUCLEOTIDE SEQUENCE</scope>
    <source>
        <strain evidence="1">FGSC 1904</strain>
    </source>
</reference>
<keyword evidence="2" id="KW-1185">Reference proteome</keyword>
<gene>
    <name evidence="1" type="ORF">B0T20DRAFT_356200</name>
</gene>
<dbReference type="EMBL" id="JAUTDP010000008">
    <property type="protein sequence ID" value="KAK3396764.1"/>
    <property type="molecule type" value="Genomic_DNA"/>
</dbReference>